<organism evidence="1 2">
    <name type="scientific">Peronospora destructor</name>
    <dbReference type="NCBI Taxonomy" id="86335"/>
    <lineage>
        <taxon>Eukaryota</taxon>
        <taxon>Sar</taxon>
        <taxon>Stramenopiles</taxon>
        <taxon>Oomycota</taxon>
        <taxon>Peronosporomycetes</taxon>
        <taxon>Peronosporales</taxon>
        <taxon>Peronosporaceae</taxon>
        <taxon>Peronospora</taxon>
    </lineage>
</organism>
<evidence type="ECO:0000313" key="1">
    <source>
        <dbReference type="EMBL" id="CAI5717968.1"/>
    </source>
</evidence>
<reference evidence="1" key="1">
    <citation type="submission" date="2022-12" db="EMBL/GenBank/DDBJ databases">
        <authorList>
            <person name="Webb A."/>
        </authorList>
    </citation>
    <scope>NUCLEOTIDE SEQUENCE</scope>
    <source>
        <strain evidence="1">Pd1</strain>
    </source>
</reference>
<sequence>MSKLLAWNDALFLVRYERGKLQIQRVDVDVESKKISLHLCTTNRKNEATVLPLDARFVAANEMEDSVLAIRYPVLVFLSSQEARQSLSTSGEHRRSIDKALVSNNNAVLSPTSWLFMCTLYQKEEGIDDIQLRFLNVLEIPTRIGEEDASIDGRNTNMLQVFVIDGPHVLLFERRSQHMTLLNLQRVRQGDELLRFLRGMWPHILIHMLRQSSSSSSDRHTWSIVDLEYDRDDSNKKDLLCHYLPVFPSATSNTIYVHANGILLVSYVLPTRPAEIWSLCENNSNQRHVLCVRCDDEDRSFFMLGFLSNVQHVSVELLLSFKHVGHAHNGNFAGMHASDSSTQVLLLNDVRGVFGIYDCMNTIKNGVDAYKLLDYKELVKRSVLISQKSSSPEIKLLCHRLRRHEEKHMKDGSRFRKRSRNNENVRFGDSKAEAFCYIERTQKASSRDKSVSHFEPIKDGAADSLVASHAQLGKLADSLFARLSNGLQELERLQVIVSDKIALAHQLNQLIVRLWQQLQAKASNPSKEHLLLLPCCSAREIDSHYLGSQGRAEMETIVAATVVRNGAKDGPNQQDQEPFLNDLKLEQQVSLERFTLLEYVPSSSLVHAEVVLTNMSDFVIYDSYVFLTALKGGQISTQGWRCLSSVAPDFSSARCMTKNSTTQQQEARFQLDFQFAPSYLFLRERKPLEVMFWLHWRPSQDDLISHTTLTWHPSESALAIASVKIYPEDLIGIDGGVQTTVGSSWSEQKQLLFISSGSNLVSWSQKTCIGVPASIDSVIRPTFALISINVRSRQSMLYELSRIAANLPPDVYVMHNPFQHTHLDALRRMLCSMHREILTIRHQDSQDKQKMDKERGAGEKHTASIYRAMQCDTDLRVNWLLQRLQERVNFHLMLF</sequence>
<dbReference type="Proteomes" id="UP001162029">
    <property type="component" value="Unassembled WGS sequence"/>
</dbReference>
<name>A0AAV0TBM4_9STRA</name>
<keyword evidence="2" id="KW-1185">Reference proteome</keyword>
<dbReference type="AlphaFoldDB" id="A0AAV0TBM4"/>
<comment type="caution">
    <text evidence="1">The sequence shown here is derived from an EMBL/GenBank/DDBJ whole genome shotgun (WGS) entry which is preliminary data.</text>
</comment>
<protein>
    <submittedName>
        <fullName evidence="1">Uncharacterized protein</fullName>
    </submittedName>
</protein>
<accession>A0AAV0TBM4</accession>
<gene>
    <name evidence="1" type="ORF">PDE001_LOCUS1780</name>
</gene>
<evidence type="ECO:0000313" key="2">
    <source>
        <dbReference type="Proteomes" id="UP001162029"/>
    </source>
</evidence>
<dbReference type="EMBL" id="CANTFM010000311">
    <property type="protein sequence ID" value="CAI5717968.1"/>
    <property type="molecule type" value="Genomic_DNA"/>
</dbReference>
<proteinExistence type="predicted"/>